<name>A0ABN3J1D6_9ACTN</name>
<evidence type="ECO:0000256" key="1">
    <source>
        <dbReference type="SAM" id="MobiDB-lite"/>
    </source>
</evidence>
<proteinExistence type="predicted"/>
<dbReference type="RefSeq" id="WP_344589692.1">
    <property type="nucleotide sequence ID" value="NZ_BAAARW010000012.1"/>
</dbReference>
<evidence type="ECO:0000313" key="3">
    <source>
        <dbReference type="Proteomes" id="UP001501231"/>
    </source>
</evidence>
<gene>
    <name evidence="2" type="ORF">GCM10010191_31320</name>
</gene>
<evidence type="ECO:0000313" key="2">
    <source>
        <dbReference type="EMBL" id="GAA2418322.1"/>
    </source>
</evidence>
<comment type="caution">
    <text evidence="2">The sequence shown here is derived from an EMBL/GenBank/DDBJ whole genome shotgun (WGS) entry which is preliminary data.</text>
</comment>
<organism evidence="2 3">
    <name type="scientific">Actinomadura vinacea</name>
    <dbReference type="NCBI Taxonomy" id="115336"/>
    <lineage>
        <taxon>Bacteria</taxon>
        <taxon>Bacillati</taxon>
        <taxon>Actinomycetota</taxon>
        <taxon>Actinomycetes</taxon>
        <taxon>Streptosporangiales</taxon>
        <taxon>Thermomonosporaceae</taxon>
        <taxon>Actinomadura</taxon>
    </lineage>
</organism>
<feature type="region of interest" description="Disordered" evidence="1">
    <location>
        <begin position="1"/>
        <end position="40"/>
    </location>
</feature>
<sequence>MSTLNSLSMTTAASDDADEEAARALQTALDRRDNGGRPAS</sequence>
<dbReference type="EMBL" id="BAAARW010000012">
    <property type="protein sequence ID" value="GAA2418322.1"/>
    <property type="molecule type" value="Genomic_DNA"/>
</dbReference>
<feature type="compositionally biased region" description="Basic and acidic residues" evidence="1">
    <location>
        <begin position="29"/>
        <end position="40"/>
    </location>
</feature>
<dbReference type="Proteomes" id="UP001501231">
    <property type="component" value="Unassembled WGS sequence"/>
</dbReference>
<protein>
    <submittedName>
        <fullName evidence="2">Uncharacterized protein</fullName>
    </submittedName>
</protein>
<feature type="compositionally biased region" description="Polar residues" evidence="1">
    <location>
        <begin position="1"/>
        <end position="11"/>
    </location>
</feature>
<keyword evidence="3" id="KW-1185">Reference proteome</keyword>
<accession>A0ABN3J1D6</accession>
<reference evidence="2 3" key="1">
    <citation type="journal article" date="2019" name="Int. J. Syst. Evol. Microbiol.">
        <title>The Global Catalogue of Microorganisms (GCM) 10K type strain sequencing project: providing services to taxonomists for standard genome sequencing and annotation.</title>
        <authorList>
            <consortium name="The Broad Institute Genomics Platform"/>
            <consortium name="The Broad Institute Genome Sequencing Center for Infectious Disease"/>
            <person name="Wu L."/>
            <person name="Ma J."/>
        </authorList>
    </citation>
    <scope>NUCLEOTIDE SEQUENCE [LARGE SCALE GENOMIC DNA]</scope>
    <source>
        <strain evidence="2 3">JCM 3325</strain>
    </source>
</reference>